<evidence type="ECO:0000256" key="5">
    <source>
        <dbReference type="ARBA" id="ARBA00022989"/>
    </source>
</evidence>
<dbReference type="GO" id="GO:0055085">
    <property type="term" value="P:transmembrane transport"/>
    <property type="evidence" value="ECO:0007669"/>
    <property type="project" value="InterPro"/>
</dbReference>
<evidence type="ECO:0000256" key="4">
    <source>
        <dbReference type="ARBA" id="ARBA00022737"/>
    </source>
</evidence>
<dbReference type="OrthoDB" id="270584at2759"/>
<dbReference type="InterPro" id="IPR023395">
    <property type="entry name" value="MCP_dom_sf"/>
</dbReference>
<evidence type="ECO:0000256" key="2">
    <source>
        <dbReference type="ARBA" id="ARBA00022448"/>
    </source>
</evidence>
<dbReference type="InterPro" id="IPR018108">
    <property type="entry name" value="MCP_transmembrane"/>
</dbReference>
<dbReference type="Pfam" id="PF00153">
    <property type="entry name" value="Mito_carr"/>
    <property type="match status" value="3"/>
</dbReference>
<dbReference type="SUPFAM" id="SSF103506">
    <property type="entry name" value="Mitochondrial carrier"/>
    <property type="match status" value="1"/>
</dbReference>
<sequence length="392" mass="43342">MVDWLVPVVITLSNAMALWEMSPETSFATEYVMAKDPELEMVPRLPPSLLLASRPLERWRDYEFRNNFYGQYKHNPQHIEQQQARLHRPATDSSHLSVTILSAVLSRTVTAPLERVKVIQQTAKSPLSSRAVMQLLVKGDSVRMGLFRGNGLNALRAVPLAALQFSTYDYTRNKLQDLPAPASISMAAACAGVLSVAVTYPLDLLRTRVSLMHSIPTSTQPLPQSQPHAPSLQVEKSPLRHPPLSILKLTRQIVLKEQGGFAALYRGLGLSCVGIVPYMSLSFVLYEAVKPSNSLSYFDKLVAASFATAAAQTATYPFEVVRRMLQVEGMYSAENAAAGLDRKPEPVRTAFRIFKDVLRAEGYRGLVRGLLPNLLKVAPATGVSLFIHELFT</sequence>
<gene>
    <name evidence="10" type="ORF">CcCBS67573_g00418</name>
</gene>
<keyword evidence="7 8" id="KW-0472">Membrane</keyword>
<proteinExistence type="inferred from homology"/>
<dbReference type="PROSITE" id="PS50920">
    <property type="entry name" value="SOLCAR"/>
    <property type="match status" value="3"/>
</dbReference>
<dbReference type="Proteomes" id="UP000320333">
    <property type="component" value="Unassembled WGS sequence"/>
</dbReference>
<feature type="repeat" description="Solcar" evidence="8">
    <location>
        <begin position="179"/>
        <end position="292"/>
    </location>
</feature>
<evidence type="ECO:0000256" key="9">
    <source>
        <dbReference type="RuleBase" id="RU000488"/>
    </source>
</evidence>
<protein>
    <submittedName>
        <fullName evidence="10">Uncharacterized protein</fullName>
    </submittedName>
</protein>
<keyword evidence="3 8" id="KW-0812">Transmembrane</keyword>
<dbReference type="EMBL" id="QEAP01000006">
    <property type="protein sequence ID" value="TPX78269.1"/>
    <property type="molecule type" value="Genomic_DNA"/>
</dbReference>
<comment type="similarity">
    <text evidence="9">Belongs to the mitochondrial carrier (TC 2.A.29) family.</text>
</comment>
<evidence type="ECO:0000256" key="1">
    <source>
        <dbReference type="ARBA" id="ARBA00004225"/>
    </source>
</evidence>
<name>A0A507FPC0_9FUNG</name>
<evidence type="ECO:0000256" key="6">
    <source>
        <dbReference type="ARBA" id="ARBA00023128"/>
    </source>
</evidence>
<dbReference type="PRINTS" id="PR00926">
    <property type="entry name" value="MITOCARRIER"/>
</dbReference>
<dbReference type="InterPro" id="IPR002067">
    <property type="entry name" value="MCP"/>
</dbReference>
<evidence type="ECO:0000313" key="11">
    <source>
        <dbReference type="Proteomes" id="UP000320333"/>
    </source>
</evidence>
<keyword evidence="5" id="KW-1133">Transmembrane helix</keyword>
<keyword evidence="2 9" id="KW-0813">Transport</keyword>
<dbReference type="Gene3D" id="1.50.40.10">
    <property type="entry name" value="Mitochondrial carrier domain"/>
    <property type="match status" value="1"/>
</dbReference>
<evidence type="ECO:0000256" key="3">
    <source>
        <dbReference type="ARBA" id="ARBA00022692"/>
    </source>
</evidence>
<keyword evidence="11" id="KW-1185">Reference proteome</keyword>
<dbReference type="GO" id="GO:0031966">
    <property type="term" value="C:mitochondrial membrane"/>
    <property type="evidence" value="ECO:0007669"/>
    <property type="project" value="UniProtKB-SubCell"/>
</dbReference>
<reference evidence="10 11" key="1">
    <citation type="journal article" date="2019" name="Sci. Rep.">
        <title>Comparative genomics of chytrid fungi reveal insights into the obligate biotrophic and pathogenic lifestyle of Synchytrium endobioticum.</title>
        <authorList>
            <person name="van de Vossenberg B.T.L.H."/>
            <person name="Warris S."/>
            <person name="Nguyen H.D.T."/>
            <person name="van Gent-Pelzer M.P.E."/>
            <person name="Joly D.L."/>
            <person name="van de Geest H.C."/>
            <person name="Bonants P.J.M."/>
            <person name="Smith D.S."/>
            <person name="Levesque C.A."/>
            <person name="van der Lee T.A.J."/>
        </authorList>
    </citation>
    <scope>NUCLEOTIDE SEQUENCE [LARGE SCALE GENOMIC DNA]</scope>
    <source>
        <strain evidence="10 11">CBS 675.73</strain>
    </source>
</reference>
<feature type="repeat" description="Solcar" evidence="8">
    <location>
        <begin position="90"/>
        <end position="174"/>
    </location>
</feature>
<organism evidence="10 11">
    <name type="scientific">Chytriomyces confervae</name>
    <dbReference type="NCBI Taxonomy" id="246404"/>
    <lineage>
        <taxon>Eukaryota</taxon>
        <taxon>Fungi</taxon>
        <taxon>Fungi incertae sedis</taxon>
        <taxon>Chytridiomycota</taxon>
        <taxon>Chytridiomycota incertae sedis</taxon>
        <taxon>Chytridiomycetes</taxon>
        <taxon>Chytridiales</taxon>
        <taxon>Chytriomycetaceae</taxon>
        <taxon>Chytriomyces</taxon>
    </lineage>
</organism>
<evidence type="ECO:0000256" key="8">
    <source>
        <dbReference type="PROSITE-ProRule" id="PRU00282"/>
    </source>
</evidence>
<dbReference type="STRING" id="246404.A0A507FPC0"/>
<accession>A0A507FPC0</accession>
<dbReference type="PANTHER" id="PTHR24089">
    <property type="entry name" value="SOLUTE CARRIER FAMILY 25"/>
    <property type="match status" value="1"/>
</dbReference>
<dbReference type="AlphaFoldDB" id="A0A507FPC0"/>
<evidence type="ECO:0000313" key="10">
    <source>
        <dbReference type="EMBL" id="TPX78269.1"/>
    </source>
</evidence>
<feature type="repeat" description="Solcar" evidence="8">
    <location>
        <begin position="295"/>
        <end position="392"/>
    </location>
</feature>
<comment type="caution">
    <text evidence="10">The sequence shown here is derived from an EMBL/GenBank/DDBJ whole genome shotgun (WGS) entry which is preliminary data.</text>
</comment>
<comment type="subcellular location">
    <subcellularLocation>
        <location evidence="1">Mitochondrion membrane</location>
        <topology evidence="1">Multi-pass membrane protein</topology>
    </subcellularLocation>
</comment>
<keyword evidence="6" id="KW-0496">Mitochondrion</keyword>
<keyword evidence="4" id="KW-0677">Repeat</keyword>
<evidence type="ECO:0000256" key="7">
    <source>
        <dbReference type="ARBA" id="ARBA00023136"/>
    </source>
</evidence>